<gene>
    <name evidence="7" type="ORF">SAMN04487977_105101</name>
</gene>
<dbReference type="InterPro" id="IPR036388">
    <property type="entry name" value="WH-like_DNA-bd_sf"/>
</dbReference>
<keyword evidence="5" id="KW-0804">Transcription</keyword>
<dbReference type="SUPFAM" id="SSF88946">
    <property type="entry name" value="Sigma2 domain of RNA polymerase sigma factors"/>
    <property type="match status" value="1"/>
</dbReference>
<dbReference type="EMBL" id="FOFU01000005">
    <property type="protein sequence ID" value="SEQ52372.1"/>
    <property type="molecule type" value="Genomic_DNA"/>
</dbReference>
<dbReference type="RefSeq" id="WP_177177746.1">
    <property type="nucleotide sequence ID" value="NZ_AP025286.1"/>
</dbReference>
<sequence>MKTLSMDDFENLYRQYGPMVLRRCRFILKNEEKALDAMQDVFVRLIERKEKISNVCSSLLYTMATNICLNKIRSDKLRNGPEFDVIAEIVEDSASAEGTEKIETSILLDCIFSERDNKDRQIAILHYVDGYTLEETSQKMKMSVSGIRKRLEKLKEYAGGRYGNSN</sequence>
<evidence type="ECO:0000256" key="5">
    <source>
        <dbReference type="ARBA" id="ARBA00023163"/>
    </source>
</evidence>
<dbReference type="InterPro" id="IPR014284">
    <property type="entry name" value="RNA_pol_sigma-70_dom"/>
</dbReference>
<dbReference type="GO" id="GO:0006352">
    <property type="term" value="P:DNA-templated transcription initiation"/>
    <property type="evidence" value="ECO:0007669"/>
    <property type="project" value="InterPro"/>
</dbReference>
<dbReference type="STRING" id="163.SAMN04487775_11016"/>
<evidence type="ECO:0000256" key="4">
    <source>
        <dbReference type="ARBA" id="ARBA00023125"/>
    </source>
</evidence>
<dbReference type="InterPro" id="IPR039425">
    <property type="entry name" value="RNA_pol_sigma-70-like"/>
</dbReference>
<protein>
    <submittedName>
        <fullName evidence="7">RNA polymerase sigma-70 factor, ECF subfamily</fullName>
    </submittedName>
</protein>
<dbReference type="PANTHER" id="PTHR43133">
    <property type="entry name" value="RNA POLYMERASE ECF-TYPE SIGMA FACTO"/>
    <property type="match status" value="1"/>
</dbReference>
<dbReference type="Gene3D" id="1.10.10.10">
    <property type="entry name" value="Winged helix-like DNA-binding domain superfamily/Winged helix DNA-binding domain"/>
    <property type="match status" value="1"/>
</dbReference>
<dbReference type="NCBIfam" id="TIGR02937">
    <property type="entry name" value="sigma70-ECF"/>
    <property type="match status" value="1"/>
</dbReference>
<reference evidence="7 8" key="1">
    <citation type="submission" date="2016-10" db="EMBL/GenBank/DDBJ databases">
        <authorList>
            <person name="de Groot N.N."/>
        </authorList>
    </citation>
    <scope>NUCLEOTIDE SEQUENCE [LARGE SCALE GENOMIC DNA]</scope>
    <source>
        <strain evidence="7 8">B25</strain>
    </source>
</reference>
<keyword evidence="3" id="KW-0731">Sigma factor</keyword>
<comment type="similarity">
    <text evidence="1">Belongs to the sigma-70 factor family. ECF subfamily.</text>
</comment>
<accession>A0A1H9GQK4</accession>
<evidence type="ECO:0000256" key="3">
    <source>
        <dbReference type="ARBA" id="ARBA00023082"/>
    </source>
</evidence>
<dbReference type="Gene3D" id="1.10.1740.10">
    <property type="match status" value="1"/>
</dbReference>
<dbReference type="AlphaFoldDB" id="A0A1H9GQK4"/>
<dbReference type="Proteomes" id="UP000182360">
    <property type="component" value="Unassembled WGS sequence"/>
</dbReference>
<dbReference type="GO" id="GO:0016987">
    <property type="term" value="F:sigma factor activity"/>
    <property type="evidence" value="ECO:0007669"/>
    <property type="project" value="UniProtKB-KW"/>
</dbReference>
<dbReference type="InterPro" id="IPR013324">
    <property type="entry name" value="RNA_pol_sigma_r3/r4-like"/>
</dbReference>
<organism evidence="7 8">
    <name type="scientific">Treponema bryantii</name>
    <dbReference type="NCBI Taxonomy" id="163"/>
    <lineage>
        <taxon>Bacteria</taxon>
        <taxon>Pseudomonadati</taxon>
        <taxon>Spirochaetota</taxon>
        <taxon>Spirochaetia</taxon>
        <taxon>Spirochaetales</taxon>
        <taxon>Treponemataceae</taxon>
        <taxon>Treponema</taxon>
    </lineage>
</organism>
<evidence type="ECO:0000313" key="8">
    <source>
        <dbReference type="Proteomes" id="UP000182360"/>
    </source>
</evidence>
<dbReference type="eggNOG" id="COG1595">
    <property type="taxonomic scope" value="Bacteria"/>
</dbReference>
<keyword evidence="8" id="KW-1185">Reference proteome</keyword>
<dbReference type="SUPFAM" id="SSF88659">
    <property type="entry name" value="Sigma3 and sigma4 domains of RNA polymerase sigma factors"/>
    <property type="match status" value="1"/>
</dbReference>
<name>A0A1H9GQK4_9SPIR</name>
<keyword evidence="2" id="KW-0805">Transcription regulation</keyword>
<proteinExistence type="inferred from homology"/>
<feature type="domain" description="RNA polymerase sigma-70 region 2" evidence="6">
    <location>
        <begin position="12"/>
        <end position="76"/>
    </location>
</feature>
<dbReference type="InterPro" id="IPR013325">
    <property type="entry name" value="RNA_pol_sigma_r2"/>
</dbReference>
<keyword evidence="4" id="KW-0238">DNA-binding</keyword>
<evidence type="ECO:0000256" key="2">
    <source>
        <dbReference type="ARBA" id="ARBA00023015"/>
    </source>
</evidence>
<dbReference type="GO" id="GO:0003677">
    <property type="term" value="F:DNA binding"/>
    <property type="evidence" value="ECO:0007669"/>
    <property type="project" value="UniProtKB-KW"/>
</dbReference>
<dbReference type="InterPro" id="IPR007627">
    <property type="entry name" value="RNA_pol_sigma70_r2"/>
</dbReference>
<evidence type="ECO:0000313" key="7">
    <source>
        <dbReference type="EMBL" id="SEQ52372.1"/>
    </source>
</evidence>
<dbReference type="PANTHER" id="PTHR43133:SF8">
    <property type="entry name" value="RNA POLYMERASE SIGMA FACTOR HI_1459-RELATED"/>
    <property type="match status" value="1"/>
</dbReference>
<dbReference type="Pfam" id="PF04542">
    <property type="entry name" value="Sigma70_r2"/>
    <property type="match status" value="1"/>
</dbReference>
<evidence type="ECO:0000259" key="6">
    <source>
        <dbReference type="Pfam" id="PF04542"/>
    </source>
</evidence>
<evidence type="ECO:0000256" key="1">
    <source>
        <dbReference type="ARBA" id="ARBA00010641"/>
    </source>
</evidence>